<evidence type="ECO:0000256" key="8">
    <source>
        <dbReference type="ARBA" id="ARBA00023065"/>
    </source>
</evidence>
<dbReference type="InterPro" id="IPR040445">
    <property type="entry name" value="Kir_TM"/>
</dbReference>
<feature type="transmembrane region" description="Helical" evidence="13">
    <location>
        <begin position="126"/>
        <end position="147"/>
    </location>
</feature>
<accession>A0A267GG07</accession>
<sequence length="405" mass="45082">ASPSLQATCPRTPQFSIHQSIGSLGQSAIMRRESQFAIMRMRGYDRLVMKNGKCNVVHSNVRKRKRRYFGDIFTTLVDMKWRYCLAVFFSAFFSCWLLFTFFWWALSYGHGDYLTTPPLGFEPCLLNVNSFLATLLFSMETQITIGYGSRSPSDKCPIAVLLVTLQSYSNLIITTLMTGAVLAKLTKSKNRTGTLLFSKNAAICSRDGHLVLLCRVGDARHSHLIDCSVRGVLVKRRLTAEGETLLLEQQVINMGLDGGDARLFLGWPVVVQHRIDSGSPFWNMSAKDLYAADFELLVFMNGVVISTGATTEARTSYLPTEIRWGHRFEDLSILPTDTGECVIDYEGFHDTVTVPGFPRCSALELARTGLLDGEASEREGGSNHGLPAAVESAETQRQKDVSIKF</sequence>
<reference evidence="16 17" key="1">
    <citation type="submission" date="2017-06" db="EMBL/GenBank/DDBJ databases">
        <title>A platform for efficient transgenesis in Macrostomum lignano, a flatworm model organism for stem cell research.</title>
        <authorList>
            <person name="Berezikov E."/>
        </authorList>
    </citation>
    <scope>NUCLEOTIDE SEQUENCE [LARGE SCALE GENOMIC DNA]</scope>
    <source>
        <strain evidence="16">DV1</strain>
        <tissue evidence="16">Whole organism</tissue>
    </source>
</reference>
<dbReference type="Pfam" id="PF17655">
    <property type="entry name" value="IRK_C"/>
    <property type="match status" value="1"/>
</dbReference>
<evidence type="ECO:0000256" key="2">
    <source>
        <dbReference type="ARBA" id="ARBA00022448"/>
    </source>
</evidence>
<dbReference type="SUPFAM" id="SSF81296">
    <property type="entry name" value="E set domains"/>
    <property type="match status" value="1"/>
</dbReference>
<evidence type="ECO:0000256" key="4">
    <source>
        <dbReference type="ARBA" id="ARBA00022692"/>
    </source>
</evidence>
<evidence type="ECO:0000256" key="7">
    <source>
        <dbReference type="ARBA" id="ARBA00022989"/>
    </source>
</evidence>
<evidence type="ECO:0000256" key="3">
    <source>
        <dbReference type="ARBA" id="ARBA00022538"/>
    </source>
</evidence>
<evidence type="ECO:0000313" key="16">
    <source>
        <dbReference type="EMBL" id="PAA84980.1"/>
    </source>
</evidence>
<dbReference type="InterPro" id="IPR014756">
    <property type="entry name" value="Ig_E-set"/>
</dbReference>
<dbReference type="PIRSF" id="PIRSF005465">
    <property type="entry name" value="GIRK_kir"/>
    <property type="match status" value="1"/>
</dbReference>
<keyword evidence="6 11" id="KW-0630">Potassium</keyword>
<dbReference type="Proteomes" id="UP000215902">
    <property type="component" value="Unassembled WGS sequence"/>
</dbReference>
<dbReference type="Pfam" id="PF01007">
    <property type="entry name" value="IRK"/>
    <property type="match status" value="1"/>
</dbReference>
<dbReference type="InterPro" id="IPR013518">
    <property type="entry name" value="K_chnl_inward-rec_Kir_cyto"/>
</dbReference>
<keyword evidence="7 13" id="KW-1133">Transmembrane helix</keyword>
<comment type="caution">
    <text evidence="16">The sequence shown here is derived from an EMBL/GenBank/DDBJ whole genome shotgun (WGS) entry which is preliminary data.</text>
</comment>
<evidence type="ECO:0000259" key="15">
    <source>
        <dbReference type="Pfam" id="PF17655"/>
    </source>
</evidence>
<dbReference type="Gene3D" id="1.10.287.70">
    <property type="match status" value="1"/>
</dbReference>
<dbReference type="STRING" id="282301.A0A267GG07"/>
<evidence type="ECO:0000256" key="11">
    <source>
        <dbReference type="RuleBase" id="RU003822"/>
    </source>
</evidence>
<evidence type="ECO:0000256" key="9">
    <source>
        <dbReference type="ARBA" id="ARBA00023136"/>
    </source>
</evidence>
<keyword evidence="2 11" id="KW-0813">Transport</keyword>
<evidence type="ECO:0000256" key="13">
    <source>
        <dbReference type="SAM" id="Phobius"/>
    </source>
</evidence>
<dbReference type="AlphaFoldDB" id="A0A267GG07"/>
<evidence type="ECO:0000256" key="6">
    <source>
        <dbReference type="ARBA" id="ARBA00022958"/>
    </source>
</evidence>
<dbReference type="PANTHER" id="PTHR11767">
    <property type="entry name" value="INWARD RECTIFIER POTASSIUM CHANNEL"/>
    <property type="match status" value="1"/>
</dbReference>
<feature type="non-terminal residue" evidence="16">
    <location>
        <position position="1"/>
    </location>
</feature>
<keyword evidence="4 11" id="KW-0812">Transmembrane</keyword>
<feature type="compositionally biased region" description="Basic and acidic residues" evidence="12">
    <location>
        <begin position="394"/>
        <end position="405"/>
    </location>
</feature>
<dbReference type="SUPFAM" id="SSF81324">
    <property type="entry name" value="Voltage-gated potassium channels"/>
    <property type="match status" value="1"/>
</dbReference>
<gene>
    <name evidence="16" type="ORF">BOX15_Mlig033444g1</name>
</gene>
<feature type="transmembrane region" description="Helical" evidence="13">
    <location>
        <begin position="159"/>
        <end position="182"/>
    </location>
</feature>
<keyword evidence="5 11" id="KW-0851">Voltage-gated channel</keyword>
<evidence type="ECO:0000259" key="14">
    <source>
        <dbReference type="Pfam" id="PF01007"/>
    </source>
</evidence>
<dbReference type="OrthoDB" id="273257at2759"/>
<dbReference type="EMBL" id="NIVC01000352">
    <property type="protein sequence ID" value="PAA84980.1"/>
    <property type="molecule type" value="Genomic_DNA"/>
</dbReference>
<feature type="domain" description="Inward rectifier potassium channel C-terminal" evidence="15">
    <location>
        <begin position="195"/>
        <end position="366"/>
    </location>
</feature>
<feature type="transmembrane region" description="Helical" evidence="13">
    <location>
        <begin position="83"/>
        <end position="106"/>
    </location>
</feature>
<comment type="similarity">
    <text evidence="11">Belongs to the inward rectifier-type potassium channel (TC 1.A.2.1) family.</text>
</comment>
<dbReference type="GO" id="GO:0034702">
    <property type="term" value="C:monoatomic ion channel complex"/>
    <property type="evidence" value="ECO:0007669"/>
    <property type="project" value="UniProtKB-KW"/>
</dbReference>
<dbReference type="GO" id="GO:0034765">
    <property type="term" value="P:regulation of monoatomic ion transmembrane transport"/>
    <property type="evidence" value="ECO:0007669"/>
    <property type="project" value="TreeGrafter"/>
</dbReference>
<keyword evidence="10 11" id="KW-0407">Ion channel</keyword>
<evidence type="ECO:0000256" key="5">
    <source>
        <dbReference type="ARBA" id="ARBA00022882"/>
    </source>
</evidence>
<keyword evidence="8 11" id="KW-0406">Ion transport</keyword>
<evidence type="ECO:0000256" key="1">
    <source>
        <dbReference type="ARBA" id="ARBA00004141"/>
    </source>
</evidence>
<dbReference type="Gene3D" id="2.60.40.1400">
    <property type="entry name" value="G protein-activated inward rectifier potassium channel 1"/>
    <property type="match status" value="1"/>
</dbReference>
<feature type="domain" description="Potassium channel inwardly rectifying transmembrane" evidence="14">
    <location>
        <begin position="48"/>
        <end position="187"/>
    </location>
</feature>
<keyword evidence="9 13" id="KW-0472">Membrane</keyword>
<dbReference type="PANTHER" id="PTHR11767:SF102">
    <property type="entry name" value="INWARDLY RECTIFYING POTASSIUM CHANNEL 1, ISOFORM F"/>
    <property type="match status" value="1"/>
</dbReference>
<protein>
    <recommendedName>
        <fullName evidence="18">IRK_C domain-containing protein</fullName>
    </recommendedName>
</protein>
<evidence type="ECO:0008006" key="18">
    <source>
        <dbReference type="Google" id="ProtNLM"/>
    </source>
</evidence>
<evidence type="ECO:0000256" key="10">
    <source>
        <dbReference type="ARBA" id="ARBA00023303"/>
    </source>
</evidence>
<dbReference type="InterPro" id="IPR041647">
    <property type="entry name" value="IRK_C"/>
</dbReference>
<comment type="subcellular location">
    <subcellularLocation>
        <location evidence="1 11">Membrane</location>
        <topology evidence="1 11">Multi-pass membrane protein</topology>
    </subcellularLocation>
</comment>
<dbReference type="GO" id="GO:1990573">
    <property type="term" value="P:potassium ion import across plasma membrane"/>
    <property type="evidence" value="ECO:0007669"/>
    <property type="project" value="TreeGrafter"/>
</dbReference>
<evidence type="ECO:0000256" key="12">
    <source>
        <dbReference type="SAM" id="MobiDB-lite"/>
    </source>
</evidence>
<proteinExistence type="inferred from homology"/>
<dbReference type="InterPro" id="IPR016449">
    <property type="entry name" value="K_chnl_inward-rec_Kir"/>
</dbReference>
<keyword evidence="3 11" id="KW-0633">Potassium transport</keyword>
<feature type="region of interest" description="Disordered" evidence="12">
    <location>
        <begin position="374"/>
        <end position="405"/>
    </location>
</feature>
<organism evidence="16 17">
    <name type="scientific">Macrostomum lignano</name>
    <dbReference type="NCBI Taxonomy" id="282301"/>
    <lineage>
        <taxon>Eukaryota</taxon>
        <taxon>Metazoa</taxon>
        <taxon>Spiralia</taxon>
        <taxon>Lophotrochozoa</taxon>
        <taxon>Platyhelminthes</taxon>
        <taxon>Rhabditophora</taxon>
        <taxon>Macrostomorpha</taxon>
        <taxon>Macrostomida</taxon>
        <taxon>Macrostomidae</taxon>
        <taxon>Macrostomum</taxon>
    </lineage>
</organism>
<name>A0A267GG07_9PLAT</name>
<dbReference type="GO" id="GO:0005886">
    <property type="term" value="C:plasma membrane"/>
    <property type="evidence" value="ECO:0007669"/>
    <property type="project" value="TreeGrafter"/>
</dbReference>
<evidence type="ECO:0000313" key="17">
    <source>
        <dbReference type="Proteomes" id="UP000215902"/>
    </source>
</evidence>
<dbReference type="PRINTS" id="PR01320">
    <property type="entry name" value="KIRCHANNEL"/>
</dbReference>
<keyword evidence="17" id="KW-1185">Reference proteome</keyword>
<dbReference type="GO" id="GO:0005242">
    <property type="term" value="F:inward rectifier potassium channel activity"/>
    <property type="evidence" value="ECO:0007669"/>
    <property type="project" value="InterPro"/>
</dbReference>